<dbReference type="PROSITE" id="PS50822">
    <property type="entry name" value="PIWI"/>
    <property type="match status" value="1"/>
</dbReference>
<dbReference type="Pfam" id="PF08699">
    <property type="entry name" value="ArgoL1"/>
    <property type="match status" value="1"/>
</dbReference>
<dbReference type="SUPFAM" id="SSF101690">
    <property type="entry name" value="PAZ domain"/>
    <property type="match status" value="1"/>
</dbReference>
<dbReference type="GeneID" id="106813275"/>
<dbReference type="Gene3D" id="3.40.50.2300">
    <property type="match status" value="1"/>
</dbReference>
<dbReference type="SMART" id="SM00949">
    <property type="entry name" value="PAZ"/>
    <property type="match status" value="1"/>
</dbReference>
<gene>
    <name evidence="5" type="primary">LOC106813275</name>
</gene>
<dbReference type="PANTHER" id="PTHR22891">
    <property type="entry name" value="EUKARYOTIC TRANSLATION INITIATION FACTOR 2C"/>
    <property type="match status" value="1"/>
</dbReference>
<dbReference type="InterPro" id="IPR003100">
    <property type="entry name" value="PAZ_dom"/>
</dbReference>
<sequence length="773" mass="87796">MPNKQGTSGTPCSLVSNVFPITCAKDWVLYQYHVDFNPDIENKQTRLGMVYRHSRPNGALGDPILFDGMCLYMTRKMETFDLFSQRDSDGANIRITIKPVAELRRSTGVLEVDGQLMTVFNNLFKKVLGILKLTKVGQHYFNPDLKIEKANHRLEIWPGFQTAIRSFDGGIMLQCDIAHKIMRIDSVLDIMYELNQRGGNIQEACARMIIGGIVLTRYNNKTYTIDDIEWNENPSSTFPKKDGTAVTYNEYYKTTHDCTIHDAKQPLLISNATKKDRRAGRTEPYKLIPELCIMTGLSEDARSNFQLMRDVAETTRVRPDARAQRLEAFLTQINSHPEVTTMMQQWGLSFSERLQPITSRVLVAETVQMRRGNGNELVNLKYQAEVADWGGDLKDKKMVGSIALRSWVMVATKRDSEKAQNAVQMLRRVGGPLGMAVEQPRMVYLTDDRTNTFLQAIRQELRPDLQLVMALCPNNRKDRYDAIKKLLCLDNAVPSQVILTKTLAKNVMSVMTKVAMQINCKLGGSVWGVPIPLKSVMFIGFDTYHDSSQKNRSVGAFVASLTHDCTRYTSSVMFQHNHQELVDGLQTSITAALRAYNSHNGGLPDRIMVFRDGVGEGQLPVVREHEVKQFMRCFKQFGDDYNPKFTFTVVTKRVNARFMRKDKRRGNLENPAPGTVIDTVVTNINRWDFYLVCQSVRQGSVTPTAFNILHDTSGLASEHHQRLAYKLAHLYYNWPGTIRVPAPCQYAHKLAFLVGQSLHRDPHLALADKLYYL</sequence>
<evidence type="ECO:0000256" key="1">
    <source>
        <dbReference type="RuleBase" id="RU361178"/>
    </source>
</evidence>
<name>A0ABM1EKZ4_PRICU</name>
<dbReference type="RefSeq" id="XP_014672865.1">
    <property type="nucleotide sequence ID" value="XM_014817379.1"/>
</dbReference>
<dbReference type="InterPro" id="IPR003165">
    <property type="entry name" value="Piwi"/>
</dbReference>
<dbReference type="Gene3D" id="2.170.260.10">
    <property type="entry name" value="paz domain"/>
    <property type="match status" value="1"/>
</dbReference>
<reference evidence="5" key="1">
    <citation type="submission" date="2025-08" db="UniProtKB">
        <authorList>
            <consortium name="RefSeq"/>
        </authorList>
    </citation>
    <scope>IDENTIFICATION</scope>
</reference>
<protein>
    <submittedName>
        <fullName evidence="5">Piwi-like protein 1 isoform X2</fullName>
    </submittedName>
</protein>
<evidence type="ECO:0000313" key="5">
    <source>
        <dbReference type="RefSeq" id="XP_014672865.1"/>
    </source>
</evidence>
<dbReference type="SUPFAM" id="SSF53098">
    <property type="entry name" value="Ribonuclease H-like"/>
    <property type="match status" value="1"/>
</dbReference>
<evidence type="ECO:0000259" key="3">
    <source>
        <dbReference type="PROSITE" id="PS50822"/>
    </source>
</evidence>
<dbReference type="Pfam" id="PF23278">
    <property type="entry name" value="Piwi_N"/>
    <property type="match status" value="1"/>
</dbReference>
<dbReference type="PROSITE" id="PS50821">
    <property type="entry name" value="PAZ"/>
    <property type="match status" value="1"/>
</dbReference>
<dbReference type="InterPro" id="IPR014811">
    <property type="entry name" value="ArgoL1"/>
</dbReference>
<dbReference type="InterPro" id="IPR012337">
    <property type="entry name" value="RNaseH-like_sf"/>
</dbReference>
<dbReference type="Pfam" id="PF02171">
    <property type="entry name" value="Piwi"/>
    <property type="match status" value="1"/>
</dbReference>
<proteinExistence type="inferred from homology"/>
<dbReference type="CDD" id="cd04658">
    <property type="entry name" value="Piwi_piwi-like_Euk"/>
    <property type="match status" value="1"/>
</dbReference>
<feature type="domain" description="Piwi" evidence="3">
    <location>
        <begin position="467"/>
        <end position="759"/>
    </location>
</feature>
<dbReference type="InterPro" id="IPR036085">
    <property type="entry name" value="PAZ_dom_sf"/>
</dbReference>
<comment type="similarity">
    <text evidence="1">Belongs to the argonaute family.</text>
</comment>
<dbReference type="Pfam" id="PF02170">
    <property type="entry name" value="PAZ"/>
    <property type="match status" value="1"/>
</dbReference>
<dbReference type="CDD" id="cd02845">
    <property type="entry name" value="PAZ_piwi_like"/>
    <property type="match status" value="1"/>
</dbReference>
<keyword evidence="4" id="KW-1185">Reference proteome</keyword>
<dbReference type="Proteomes" id="UP000695022">
    <property type="component" value="Unplaced"/>
</dbReference>
<organism evidence="4 5">
    <name type="scientific">Priapulus caudatus</name>
    <name type="common">Priapulid worm</name>
    <dbReference type="NCBI Taxonomy" id="37621"/>
    <lineage>
        <taxon>Eukaryota</taxon>
        <taxon>Metazoa</taxon>
        <taxon>Ecdysozoa</taxon>
        <taxon>Scalidophora</taxon>
        <taxon>Priapulida</taxon>
        <taxon>Priapulimorpha</taxon>
        <taxon>Priapulimorphida</taxon>
        <taxon>Priapulidae</taxon>
        <taxon>Priapulus</taxon>
    </lineage>
</organism>
<feature type="domain" description="PAZ" evidence="2">
    <location>
        <begin position="186"/>
        <end position="296"/>
    </location>
</feature>
<evidence type="ECO:0000259" key="2">
    <source>
        <dbReference type="PROSITE" id="PS50821"/>
    </source>
</evidence>
<dbReference type="SMART" id="SM00950">
    <property type="entry name" value="Piwi"/>
    <property type="match status" value="1"/>
</dbReference>
<dbReference type="InterPro" id="IPR036397">
    <property type="entry name" value="RNaseH_sf"/>
</dbReference>
<evidence type="ECO:0000313" key="4">
    <source>
        <dbReference type="Proteomes" id="UP000695022"/>
    </source>
</evidence>
<dbReference type="Gene3D" id="3.30.420.10">
    <property type="entry name" value="Ribonuclease H-like superfamily/Ribonuclease H"/>
    <property type="match status" value="1"/>
</dbReference>
<accession>A0ABM1EKZ4</accession>